<dbReference type="Pfam" id="PF24681">
    <property type="entry name" value="Kelch_KLHDC2_KLHL20_DRC7"/>
    <property type="match status" value="3"/>
</dbReference>
<feature type="compositionally biased region" description="Low complexity" evidence="1">
    <location>
        <begin position="320"/>
        <end position="334"/>
    </location>
</feature>
<feature type="compositionally biased region" description="Basic and acidic residues" evidence="1">
    <location>
        <begin position="520"/>
        <end position="532"/>
    </location>
</feature>
<dbReference type="Gene3D" id="2.120.10.80">
    <property type="entry name" value="Kelch-type beta propeller"/>
    <property type="match status" value="2"/>
</dbReference>
<proteinExistence type="predicted"/>
<feature type="compositionally biased region" description="Low complexity" evidence="1">
    <location>
        <begin position="469"/>
        <end position="482"/>
    </location>
</feature>
<feature type="compositionally biased region" description="Basic and acidic residues" evidence="1">
    <location>
        <begin position="550"/>
        <end position="564"/>
    </location>
</feature>
<dbReference type="SUPFAM" id="SSF117281">
    <property type="entry name" value="Kelch motif"/>
    <property type="match status" value="2"/>
</dbReference>
<dbReference type="AlphaFoldDB" id="A0A7S1KL56"/>
<evidence type="ECO:0000256" key="1">
    <source>
        <dbReference type="SAM" id="MobiDB-lite"/>
    </source>
</evidence>
<protein>
    <recommendedName>
        <fullName evidence="3">Galactose oxidase</fullName>
    </recommendedName>
</protein>
<evidence type="ECO:0000313" key="2">
    <source>
        <dbReference type="EMBL" id="CAD9077325.1"/>
    </source>
</evidence>
<sequence length="789" mass="88545">MRSSKAPHSVTTPTIPSQRLSPLPPNPQKRHSHSLIPYKSKYLIVFGGHSGGSHLTNDVWMVVPVTTAASGNVHNSSSEHHLHINPQVTWKRLNAAQGSSSNHSSSQSLPSKRHCHSALIYKNHLIIFGGDSGGNEILNDMWMMDLRVSLKGNAANWQRMEYRADVVAANSMNAQHQQSTHHHHHHSSNHQHHHNPHVPKPRYAHSCVIIRDSMYLFGGFTRHSTKRAGGMYLDDLWRFHFATRTWHQISLGNQQPRPSKRCYHSAVVYDDSYMLVFGGSSQGAQYLNDVWLFDSRNEQWRKVEIRDGLNMVNGAHKRSNPNSSSSNRSSTRKTSIQDIREEQSAPVPRAKHAATMYDSNLMFVSGGYSGLFRENDFWMLHIEENSEERTVGRWYRLDGAPQSAHKLPVARDSHAVAMLGKHLFLFGGSGTGKLLNDFWTFDMSQVIQHFPALSAEGRNKVGGGHGDTLHTTVSSLTTSNTSQHDYSSHQSADPSPLSSHPRYNTRSSTASPLTRHQQHNHHDYSYQPHDETESSLEEEFFGQLSEALQDEERKRDHQRTEVHGESPASSSFQSTPPRNSIDAGDTPPIHTIEHLRDGETPSPSLHRPITSPPLDTKEQRSRSSLPAEYGGTRQQSVIARNSSPTAPSLQNTSNQRLTALEQQIQLLLEQQEEEEQRNKEFRDQVVKELHMAKNIMRKQGEALEGLEAVVHKEIQTRVAGEDKTQAYFNFISSQQANALALQTHQYQSSVERISQILQHLMKNKGGTGPNVSSVATAIQSLPSATPSEE</sequence>
<feature type="region of interest" description="Disordered" evidence="1">
    <location>
        <begin position="173"/>
        <end position="198"/>
    </location>
</feature>
<evidence type="ECO:0008006" key="3">
    <source>
        <dbReference type="Google" id="ProtNLM"/>
    </source>
</evidence>
<dbReference type="EMBL" id="HBGD01000698">
    <property type="protein sequence ID" value="CAD9077325.1"/>
    <property type="molecule type" value="Transcribed_RNA"/>
</dbReference>
<feature type="region of interest" description="Disordered" evidence="1">
    <location>
        <begin position="458"/>
        <end position="652"/>
    </location>
</feature>
<feature type="compositionally biased region" description="Basic residues" evidence="1">
    <location>
        <begin position="179"/>
        <end position="198"/>
    </location>
</feature>
<accession>A0A7S1KL56</accession>
<name>A0A7S1KL56_9EUKA</name>
<feature type="compositionally biased region" description="Polar residues" evidence="1">
    <location>
        <begin position="9"/>
        <end position="20"/>
    </location>
</feature>
<gene>
    <name evidence="2" type="ORF">PCOS0759_LOCUS556</name>
</gene>
<feature type="compositionally biased region" description="Polar residues" evidence="1">
    <location>
        <begin position="632"/>
        <end position="652"/>
    </location>
</feature>
<dbReference type="PANTHER" id="PTHR23244:SF456">
    <property type="entry name" value="MULTIPLE EPIDERMAL GROWTH FACTOR-LIKE DOMAINS PROTEIN 8"/>
    <property type="match status" value="1"/>
</dbReference>
<dbReference type="InterPro" id="IPR015915">
    <property type="entry name" value="Kelch-typ_b-propeller"/>
</dbReference>
<feature type="compositionally biased region" description="Polar residues" evidence="1">
    <location>
        <begin position="483"/>
        <end position="515"/>
    </location>
</feature>
<feature type="compositionally biased region" description="Polar residues" evidence="1">
    <location>
        <begin position="567"/>
        <end position="578"/>
    </location>
</feature>
<feature type="region of interest" description="Disordered" evidence="1">
    <location>
        <begin position="1"/>
        <end position="32"/>
    </location>
</feature>
<feature type="region of interest" description="Disordered" evidence="1">
    <location>
        <begin position="311"/>
        <end position="350"/>
    </location>
</feature>
<organism evidence="2">
    <name type="scientific">Percolomonas cosmopolitus</name>
    <dbReference type="NCBI Taxonomy" id="63605"/>
    <lineage>
        <taxon>Eukaryota</taxon>
        <taxon>Discoba</taxon>
        <taxon>Heterolobosea</taxon>
        <taxon>Tetramitia</taxon>
        <taxon>Eutetramitia</taxon>
        <taxon>Percolomonadidae</taxon>
        <taxon>Percolomonas</taxon>
    </lineage>
</organism>
<reference evidence="2" key="1">
    <citation type="submission" date="2021-01" db="EMBL/GenBank/DDBJ databases">
        <authorList>
            <person name="Corre E."/>
            <person name="Pelletier E."/>
            <person name="Niang G."/>
            <person name="Scheremetjew M."/>
            <person name="Finn R."/>
            <person name="Kale V."/>
            <person name="Holt S."/>
            <person name="Cochrane G."/>
            <person name="Meng A."/>
            <person name="Brown T."/>
            <person name="Cohen L."/>
        </authorList>
    </citation>
    <scope>NUCLEOTIDE SEQUENCE</scope>
    <source>
        <strain evidence="2">WS</strain>
    </source>
</reference>
<dbReference type="PANTHER" id="PTHR23244">
    <property type="entry name" value="KELCH REPEAT DOMAIN"/>
    <property type="match status" value="1"/>
</dbReference>